<dbReference type="AlphaFoldDB" id="A0AAV7EII2"/>
<name>A0AAV7EII2_ARIFI</name>
<dbReference type="InterPro" id="IPR051942">
    <property type="entry name" value="DENN_domain_containing_2"/>
</dbReference>
<feature type="domain" description="UDENN" evidence="2">
    <location>
        <begin position="159"/>
        <end position="789"/>
    </location>
</feature>
<dbReference type="PANTHER" id="PTHR15288:SF0">
    <property type="entry name" value="UDENN DOMAIN-CONTAINING PROTEIN"/>
    <property type="match status" value="1"/>
</dbReference>
<feature type="region of interest" description="Disordered" evidence="1">
    <location>
        <begin position="13"/>
        <end position="49"/>
    </location>
</feature>
<dbReference type="PANTHER" id="PTHR15288">
    <property type="entry name" value="DENN DOMAIN-CONTAINING PROTEIN 2"/>
    <property type="match status" value="1"/>
</dbReference>
<feature type="region of interest" description="Disordered" evidence="1">
    <location>
        <begin position="332"/>
        <end position="430"/>
    </location>
</feature>
<dbReference type="Gene3D" id="3.40.50.11500">
    <property type="match status" value="1"/>
</dbReference>
<dbReference type="Gene3D" id="3.30.450.200">
    <property type="match status" value="1"/>
</dbReference>
<dbReference type="EMBL" id="JAINDJ010000005">
    <property type="protein sequence ID" value="KAG9447671.1"/>
    <property type="molecule type" value="Genomic_DNA"/>
</dbReference>
<dbReference type="InterPro" id="IPR043153">
    <property type="entry name" value="DENN_C"/>
</dbReference>
<dbReference type="Proteomes" id="UP000825729">
    <property type="component" value="Unassembled WGS sequence"/>
</dbReference>
<gene>
    <name evidence="3" type="ORF">H6P81_013799</name>
</gene>
<comment type="caution">
    <text evidence="3">The sequence shown here is derived from an EMBL/GenBank/DDBJ whole genome shotgun (WGS) entry which is preliminary data.</text>
</comment>
<proteinExistence type="predicted"/>
<organism evidence="3 4">
    <name type="scientific">Aristolochia fimbriata</name>
    <name type="common">White veined hardy Dutchman's pipe vine</name>
    <dbReference type="NCBI Taxonomy" id="158543"/>
    <lineage>
        <taxon>Eukaryota</taxon>
        <taxon>Viridiplantae</taxon>
        <taxon>Streptophyta</taxon>
        <taxon>Embryophyta</taxon>
        <taxon>Tracheophyta</taxon>
        <taxon>Spermatophyta</taxon>
        <taxon>Magnoliopsida</taxon>
        <taxon>Magnoliidae</taxon>
        <taxon>Piperales</taxon>
        <taxon>Aristolochiaceae</taxon>
        <taxon>Aristolochia</taxon>
    </lineage>
</organism>
<feature type="compositionally biased region" description="Low complexity" evidence="1">
    <location>
        <begin position="449"/>
        <end position="458"/>
    </location>
</feature>
<dbReference type="InterPro" id="IPR001194">
    <property type="entry name" value="cDENN_dom"/>
</dbReference>
<evidence type="ECO:0000256" key="1">
    <source>
        <dbReference type="SAM" id="MobiDB-lite"/>
    </source>
</evidence>
<dbReference type="InterPro" id="IPR005113">
    <property type="entry name" value="uDENN_dom"/>
</dbReference>
<feature type="compositionally biased region" description="Polar residues" evidence="1">
    <location>
        <begin position="371"/>
        <end position="384"/>
    </location>
</feature>
<feature type="compositionally biased region" description="Basic and acidic residues" evidence="1">
    <location>
        <begin position="385"/>
        <end position="395"/>
    </location>
</feature>
<dbReference type="SMART" id="SM00799">
    <property type="entry name" value="DENN"/>
    <property type="match status" value="1"/>
</dbReference>
<dbReference type="PROSITE" id="PS50211">
    <property type="entry name" value="DENN"/>
    <property type="match status" value="1"/>
</dbReference>
<sequence length="795" mass="89307">MMGIMEEAAETNYCNRTTSMPTPSTSHPNSEDEAGVSHETSSPSFNLPKSKAMAMQQRSNSFQRWRRQMQRAWKRGPATRDQNSKSSFNPELLTNQKRQWYRNHIRTMERMHMQHKEPSTMFEQFLIVGLPADANVETIEHVCGRRKTWHKHSKSELIDFRNLKYRGPPLPTLEPEILFQYPTKKRIGVRISDIPAFCFPTGVKAQMLEKTPSMSDLNQLIYGQEHMRRDDLSFSFSLKVADNATFYGVCLHVQEIVQRLPAFLGLNSPASRLSGRGSQYLVSAPRCYCILTRLPFFELHYQMLNSIIAQERLDRITHFVTELSVFDSISPAVSTSDQTTENSESLWGTTESPKASSASNAADNEVHSCHSPGSASTSEVSDFSQTREKDKDNRKGFNYADDSASEVTSESRSDSCERMNGNYENGHTSDVGTIYSSVNRTLERLGSSESLRSSVRSMGSEDDDTDEVTSKCADDEIIEWAKENKNDLLQIVCAYHGLPLPPRGSEVIFQPLLHLQPIKYDRPGLAALDFDENTLIEGDSFATDPSEVNARIAAAEEAFSLSVWTTATICRALSLQSVLALFTGVLLEKQVVIICPNLGILSATVLSIIPIIRPFTWQCLFLPVLPQKMHDFLDAPVPFIVGIQEKPADLKTKASNLVCVNVLKDQVKMPSLPPLPQLRELVKELQPIHARLSSDSEVARRPVYKCSEAQAEAAGDFLKVMRSYLESLCSNLRSHTITSVQSDEKVSLLLKDSFIDSFPIGDRPFVKLFVETQLFSVLSDFRISHFETELNRTGS</sequence>
<feature type="compositionally biased region" description="Polar residues" evidence="1">
    <location>
        <begin position="80"/>
        <end position="92"/>
    </location>
</feature>
<evidence type="ECO:0000313" key="3">
    <source>
        <dbReference type="EMBL" id="KAG9447671.1"/>
    </source>
</evidence>
<accession>A0AAV7EII2</accession>
<feature type="region of interest" description="Disordered" evidence="1">
    <location>
        <begin position="70"/>
        <end position="92"/>
    </location>
</feature>
<dbReference type="InterPro" id="IPR037516">
    <property type="entry name" value="Tripartite_DENN"/>
</dbReference>
<feature type="compositionally biased region" description="Polar residues" evidence="1">
    <location>
        <begin position="332"/>
        <end position="362"/>
    </location>
</feature>
<feature type="compositionally biased region" description="Polar residues" evidence="1">
    <location>
        <begin position="38"/>
        <end position="47"/>
    </location>
</feature>
<keyword evidence="4" id="KW-1185">Reference proteome</keyword>
<dbReference type="Pfam" id="PF02141">
    <property type="entry name" value="DENN"/>
    <property type="match status" value="1"/>
</dbReference>
<feature type="region of interest" description="Disordered" evidence="1">
    <location>
        <begin position="449"/>
        <end position="468"/>
    </location>
</feature>
<evidence type="ECO:0000259" key="2">
    <source>
        <dbReference type="PROSITE" id="PS50211"/>
    </source>
</evidence>
<dbReference type="Pfam" id="PF03456">
    <property type="entry name" value="uDENN"/>
    <property type="match status" value="1"/>
</dbReference>
<reference evidence="3 4" key="1">
    <citation type="submission" date="2021-07" db="EMBL/GenBank/DDBJ databases">
        <title>The Aristolochia fimbriata genome: insights into angiosperm evolution, floral development and chemical biosynthesis.</title>
        <authorList>
            <person name="Jiao Y."/>
        </authorList>
    </citation>
    <scope>NUCLEOTIDE SEQUENCE [LARGE SCALE GENOMIC DNA]</scope>
    <source>
        <strain evidence="3">IBCAS-2021</strain>
        <tissue evidence="3">Leaf</tissue>
    </source>
</reference>
<evidence type="ECO:0000313" key="4">
    <source>
        <dbReference type="Proteomes" id="UP000825729"/>
    </source>
</evidence>
<feature type="compositionally biased region" description="Low complexity" evidence="1">
    <location>
        <begin position="17"/>
        <end position="28"/>
    </location>
</feature>
<protein>
    <recommendedName>
        <fullName evidence="2">UDENN domain-containing protein</fullName>
    </recommendedName>
</protein>